<evidence type="ECO:0000256" key="1">
    <source>
        <dbReference type="ARBA" id="ARBA00005725"/>
    </source>
</evidence>
<comment type="caution">
    <text evidence="5">The sequence shown here is derived from an EMBL/GenBank/DDBJ whole genome shotgun (WGS) entry which is preliminary data.</text>
</comment>
<dbReference type="SUPFAM" id="SSF51735">
    <property type="entry name" value="NAD(P)-binding Rossmann-fold domains"/>
    <property type="match status" value="1"/>
</dbReference>
<dbReference type="Gene3D" id="3.40.50.720">
    <property type="entry name" value="NAD(P)-binding Rossmann-like Domain"/>
    <property type="match status" value="1"/>
</dbReference>
<dbReference type="Proteomes" id="UP001521116">
    <property type="component" value="Unassembled WGS sequence"/>
</dbReference>
<keyword evidence="2" id="KW-0521">NADP</keyword>
<dbReference type="EMBL" id="JAJVDC020000023">
    <property type="protein sequence ID" value="KAL1633227.1"/>
    <property type="molecule type" value="Genomic_DNA"/>
</dbReference>
<gene>
    <name evidence="5" type="ORF">SLS56_003090</name>
</gene>
<evidence type="ECO:0000313" key="5">
    <source>
        <dbReference type="EMBL" id="KAL1633227.1"/>
    </source>
</evidence>
<evidence type="ECO:0000256" key="3">
    <source>
        <dbReference type="ARBA" id="ARBA00023002"/>
    </source>
</evidence>
<dbReference type="InterPro" id="IPR008030">
    <property type="entry name" value="NmrA-like"/>
</dbReference>
<accession>A0ABR3T1B6</accession>
<protein>
    <recommendedName>
        <fullName evidence="4">NmrA-like domain-containing protein</fullName>
    </recommendedName>
</protein>
<proteinExistence type="inferred from homology"/>
<comment type="similarity">
    <text evidence="1">Belongs to the NmrA-type oxidoreductase family. Isoflavone reductase subfamily.</text>
</comment>
<dbReference type="PANTHER" id="PTHR47706">
    <property type="entry name" value="NMRA-LIKE FAMILY PROTEIN"/>
    <property type="match status" value="1"/>
</dbReference>
<dbReference type="InterPro" id="IPR036291">
    <property type="entry name" value="NAD(P)-bd_dom_sf"/>
</dbReference>
<evidence type="ECO:0000313" key="6">
    <source>
        <dbReference type="Proteomes" id="UP001521116"/>
    </source>
</evidence>
<feature type="domain" description="NmrA-like" evidence="4">
    <location>
        <begin position="3"/>
        <end position="265"/>
    </location>
</feature>
<sequence length="326" mass="36297">MVKVAIAGGTGNLGRTIVEVMAGNPRHEAVILSRKVSPPTIPSDHAPIDTRQPVEEDLGVPFLVIDYGNINALKRTLEENQIHTVISALGYHGDSLSKAQLNLLRASAASSATKRFVPSAYAVPYPKETCAELPTLHDYFGAIDELRKTDLQWTVFLNGIFLDYFGWPHLRSHLKPNTFAIDIANKAAAIPGDGTVPVTFTYTFDVARFVVAALDLAEWPEESRMAGDVMTWNEFLKLAEEARGAKFSVAYDDVEKLKRSEITELPGHAASYAFFPKKSFQWFMAIFEQFTTDEKTSYVPPELNAKFPEIQPLTVRAMLGQYWRGK</sequence>
<evidence type="ECO:0000259" key="4">
    <source>
        <dbReference type="Pfam" id="PF05368"/>
    </source>
</evidence>
<evidence type="ECO:0000256" key="2">
    <source>
        <dbReference type="ARBA" id="ARBA00022857"/>
    </source>
</evidence>
<organism evidence="5 6">
    <name type="scientific">Neofusicoccum ribis</name>
    <dbReference type="NCBI Taxonomy" id="45134"/>
    <lineage>
        <taxon>Eukaryota</taxon>
        <taxon>Fungi</taxon>
        <taxon>Dikarya</taxon>
        <taxon>Ascomycota</taxon>
        <taxon>Pezizomycotina</taxon>
        <taxon>Dothideomycetes</taxon>
        <taxon>Dothideomycetes incertae sedis</taxon>
        <taxon>Botryosphaeriales</taxon>
        <taxon>Botryosphaeriaceae</taxon>
        <taxon>Neofusicoccum</taxon>
    </lineage>
</organism>
<dbReference type="Pfam" id="PF05368">
    <property type="entry name" value="NmrA"/>
    <property type="match status" value="1"/>
</dbReference>
<dbReference type="InterPro" id="IPR051609">
    <property type="entry name" value="NmrA/Isoflavone_reductase-like"/>
</dbReference>
<name>A0ABR3T1B6_9PEZI</name>
<dbReference type="Gene3D" id="3.90.25.10">
    <property type="entry name" value="UDP-galactose 4-epimerase, domain 1"/>
    <property type="match status" value="1"/>
</dbReference>
<keyword evidence="6" id="KW-1185">Reference proteome</keyword>
<reference evidence="5 6" key="1">
    <citation type="submission" date="2024-02" db="EMBL/GenBank/DDBJ databases">
        <title>De novo assembly and annotation of 12 fungi associated with fruit tree decline syndrome in Ontario, Canada.</title>
        <authorList>
            <person name="Sulman M."/>
            <person name="Ellouze W."/>
            <person name="Ilyukhin E."/>
        </authorList>
    </citation>
    <scope>NUCLEOTIDE SEQUENCE [LARGE SCALE GENOMIC DNA]</scope>
    <source>
        <strain evidence="5 6">M1-105</strain>
    </source>
</reference>
<dbReference type="PANTHER" id="PTHR47706:SF4">
    <property type="entry name" value="NMRA-LIKE DOMAIN-CONTAINING PROTEIN"/>
    <property type="match status" value="1"/>
</dbReference>
<keyword evidence="3" id="KW-0560">Oxidoreductase</keyword>